<dbReference type="SUPFAM" id="SSF55729">
    <property type="entry name" value="Acyl-CoA N-acyltransferases (Nat)"/>
    <property type="match status" value="1"/>
</dbReference>
<dbReference type="CDD" id="cd04301">
    <property type="entry name" value="NAT_SF"/>
    <property type="match status" value="1"/>
</dbReference>
<dbReference type="InterPro" id="IPR050680">
    <property type="entry name" value="YpeA/RimI_acetyltransf"/>
</dbReference>
<evidence type="ECO:0000313" key="5">
    <source>
        <dbReference type="Proteomes" id="UP001178507"/>
    </source>
</evidence>
<dbReference type="PANTHER" id="PTHR43420">
    <property type="entry name" value="ACETYLTRANSFERASE"/>
    <property type="match status" value="1"/>
</dbReference>
<keyword evidence="2" id="KW-0012">Acyltransferase</keyword>
<gene>
    <name evidence="4" type="ORF">EVOR1521_LOCUS12434</name>
</gene>
<reference evidence="4" key="1">
    <citation type="submission" date="2023-08" db="EMBL/GenBank/DDBJ databases">
        <authorList>
            <person name="Chen Y."/>
            <person name="Shah S."/>
            <person name="Dougan E. K."/>
            <person name="Thang M."/>
            <person name="Chan C."/>
        </authorList>
    </citation>
    <scope>NUCLEOTIDE SEQUENCE</scope>
</reference>
<dbReference type="GO" id="GO:0016747">
    <property type="term" value="F:acyltransferase activity, transferring groups other than amino-acyl groups"/>
    <property type="evidence" value="ECO:0007669"/>
    <property type="project" value="InterPro"/>
</dbReference>
<dbReference type="PANTHER" id="PTHR43420:SF12">
    <property type="entry name" value="N-ACETYLTRANSFERASE DOMAIN-CONTAINING PROTEIN"/>
    <property type="match status" value="1"/>
</dbReference>
<dbReference type="AlphaFoldDB" id="A0AA36IEF2"/>
<dbReference type="Pfam" id="PF00583">
    <property type="entry name" value="Acetyltransf_1"/>
    <property type="match status" value="1"/>
</dbReference>
<protein>
    <recommendedName>
        <fullName evidence="3">N-acetyltransferase domain-containing protein</fullName>
    </recommendedName>
</protein>
<organism evidence="4 5">
    <name type="scientific">Effrenium voratum</name>
    <dbReference type="NCBI Taxonomy" id="2562239"/>
    <lineage>
        <taxon>Eukaryota</taxon>
        <taxon>Sar</taxon>
        <taxon>Alveolata</taxon>
        <taxon>Dinophyceae</taxon>
        <taxon>Suessiales</taxon>
        <taxon>Symbiodiniaceae</taxon>
        <taxon>Effrenium</taxon>
    </lineage>
</organism>
<evidence type="ECO:0000256" key="1">
    <source>
        <dbReference type="ARBA" id="ARBA00022679"/>
    </source>
</evidence>
<evidence type="ECO:0000256" key="2">
    <source>
        <dbReference type="ARBA" id="ARBA00023315"/>
    </source>
</evidence>
<dbReference type="Gene3D" id="3.40.630.30">
    <property type="match status" value="1"/>
</dbReference>
<name>A0AA36IEF2_9DINO</name>
<proteinExistence type="predicted"/>
<sequence>MARRTWSTLFPNFKMSFMQNEAARALPWSQVAGAELHPEVLAAAKDACEGCSSRSLRPSKCPEIGLLHGGFELVVPEDEDMQGLTDLVDESFQRHIQDRMIDDGNPLSGLWNGWVALSERQMTLGAMRKRLAQLLQAPSLRRPSSAEWNLGVLLRRKGDAPVGYFELCVKQPEGLGRRPDSQPYLTNLCVAKACRGRGLGRKLLKLVEDFSRTAWQGNALYLHTDDDPAAFNLYNSSGYAVRKRQKDAEDHLTLYMYKNLAD</sequence>
<evidence type="ECO:0000313" key="4">
    <source>
        <dbReference type="EMBL" id="CAJ1385959.1"/>
    </source>
</evidence>
<dbReference type="InterPro" id="IPR016181">
    <property type="entry name" value="Acyl_CoA_acyltransferase"/>
</dbReference>
<keyword evidence="5" id="KW-1185">Reference proteome</keyword>
<dbReference type="PROSITE" id="PS51186">
    <property type="entry name" value="GNAT"/>
    <property type="match status" value="1"/>
</dbReference>
<dbReference type="InterPro" id="IPR000182">
    <property type="entry name" value="GNAT_dom"/>
</dbReference>
<accession>A0AA36IEF2</accession>
<dbReference type="EMBL" id="CAUJNA010001311">
    <property type="protein sequence ID" value="CAJ1385959.1"/>
    <property type="molecule type" value="Genomic_DNA"/>
</dbReference>
<comment type="caution">
    <text evidence="4">The sequence shown here is derived from an EMBL/GenBank/DDBJ whole genome shotgun (WGS) entry which is preliminary data.</text>
</comment>
<evidence type="ECO:0000259" key="3">
    <source>
        <dbReference type="PROSITE" id="PS51186"/>
    </source>
</evidence>
<feature type="domain" description="N-acetyltransferase" evidence="3">
    <location>
        <begin position="117"/>
        <end position="261"/>
    </location>
</feature>
<keyword evidence="1" id="KW-0808">Transferase</keyword>
<dbReference type="Proteomes" id="UP001178507">
    <property type="component" value="Unassembled WGS sequence"/>
</dbReference>